<evidence type="ECO:0000256" key="1">
    <source>
        <dbReference type="SAM" id="MobiDB-lite"/>
    </source>
</evidence>
<dbReference type="Proteomes" id="UP000044602">
    <property type="component" value="Unassembled WGS sequence"/>
</dbReference>
<sequence length="252" mass="24990">MLGYDTTTVHFYDELDLLITFPVVSIFLCRFGQLPQQRDDSEEGQSAEGEDAPGTAAGEGRGAAVAAAGGGGGGARLGGRGVRIGAGGGGVGGAGAAGGRGRGRGGEGGLGDAGLGDLGGATGDGGAEAGGGGEDLLWGVLAQDEKRGSKGMERGSKGMERGENAGKRTDGAHGAAGLQHAGLADGMQSASERSQGVPFLTASPRHSRAHSGTDSSSDWVWAATRPARARTGRANFIVAVCRDGRGGREERS</sequence>
<feature type="compositionally biased region" description="Low complexity" evidence="1">
    <location>
        <begin position="172"/>
        <end position="186"/>
    </location>
</feature>
<proteinExistence type="predicted"/>
<organism evidence="2 3">
    <name type="scientific">Verticillium longisporum</name>
    <name type="common">Verticillium dahliae var. longisporum</name>
    <dbReference type="NCBI Taxonomy" id="100787"/>
    <lineage>
        <taxon>Eukaryota</taxon>
        <taxon>Fungi</taxon>
        <taxon>Dikarya</taxon>
        <taxon>Ascomycota</taxon>
        <taxon>Pezizomycotina</taxon>
        <taxon>Sordariomycetes</taxon>
        <taxon>Hypocreomycetidae</taxon>
        <taxon>Glomerellales</taxon>
        <taxon>Plectosphaerellaceae</taxon>
        <taxon>Verticillium</taxon>
    </lineage>
</organism>
<evidence type="ECO:0000313" key="2">
    <source>
        <dbReference type="EMBL" id="CRK37667.1"/>
    </source>
</evidence>
<protein>
    <submittedName>
        <fullName evidence="2">Uncharacterized protein</fullName>
    </submittedName>
</protein>
<keyword evidence="3" id="KW-1185">Reference proteome</keyword>
<feature type="region of interest" description="Disordered" evidence="1">
    <location>
        <begin position="89"/>
        <end position="111"/>
    </location>
</feature>
<reference evidence="2 3" key="1">
    <citation type="submission" date="2015-05" db="EMBL/GenBank/DDBJ databases">
        <authorList>
            <person name="Wang D.B."/>
            <person name="Wang M."/>
        </authorList>
    </citation>
    <scope>NUCLEOTIDE SEQUENCE [LARGE SCALE GENOMIC DNA]</scope>
    <source>
        <strain evidence="2">VL1</strain>
    </source>
</reference>
<feature type="region of interest" description="Disordered" evidence="1">
    <location>
        <begin position="143"/>
        <end position="217"/>
    </location>
</feature>
<feature type="compositionally biased region" description="Basic and acidic residues" evidence="1">
    <location>
        <begin position="143"/>
        <end position="171"/>
    </location>
</feature>
<name>A0A0G4MU02_VERLO</name>
<feature type="compositionally biased region" description="Low complexity" evidence="1">
    <location>
        <begin position="54"/>
        <end position="67"/>
    </location>
</feature>
<feature type="region of interest" description="Disordered" evidence="1">
    <location>
        <begin position="38"/>
        <end position="70"/>
    </location>
</feature>
<dbReference type="EMBL" id="CVQH01024861">
    <property type="protein sequence ID" value="CRK37667.1"/>
    <property type="molecule type" value="Genomic_DNA"/>
</dbReference>
<accession>A0A0G4MU02</accession>
<gene>
    <name evidence="2" type="ORF">BN1708_007469</name>
</gene>
<evidence type="ECO:0000313" key="3">
    <source>
        <dbReference type="Proteomes" id="UP000044602"/>
    </source>
</evidence>
<feature type="compositionally biased region" description="Acidic residues" evidence="1">
    <location>
        <begin position="40"/>
        <end position="51"/>
    </location>
</feature>
<dbReference type="AlphaFoldDB" id="A0A0G4MU02"/>